<accession>A0AAV1PAJ2</accession>
<evidence type="ECO:0000256" key="4">
    <source>
        <dbReference type="SAM" id="Phobius"/>
    </source>
</evidence>
<dbReference type="InterPro" id="IPR013783">
    <property type="entry name" value="Ig-like_fold"/>
</dbReference>
<feature type="signal peptide" evidence="5">
    <location>
        <begin position="1"/>
        <end position="22"/>
    </location>
</feature>
<name>A0AAV1PAJ2_SCOSC</name>
<dbReference type="Gene3D" id="2.60.40.10">
    <property type="entry name" value="Immunoglobulins"/>
    <property type="match status" value="2"/>
</dbReference>
<evidence type="ECO:0000256" key="1">
    <source>
        <dbReference type="ARBA" id="ARBA00004370"/>
    </source>
</evidence>
<dbReference type="PANTHER" id="PTHR24100:SF151">
    <property type="entry name" value="ICOS LIGAND"/>
    <property type="match status" value="1"/>
</dbReference>
<dbReference type="GO" id="GO:0009897">
    <property type="term" value="C:external side of plasma membrane"/>
    <property type="evidence" value="ECO:0007669"/>
    <property type="project" value="TreeGrafter"/>
</dbReference>
<organism evidence="6 7">
    <name type="scientific">Scomber scombrus</name>
    <name type="common">Atlantic mackerel</name>
    <name type="synonym">Scomber vernalis</name>
    <dbReference type="NCBI Taxonomy" id="13677"/>
    <lineage>
        <taxon>Eukaryota</taxon>
        <taxon>Metazoa</taxon>
        <taxon>Chordata</taxon>
        <taxon>Craniata</taxon>
        <taxon>Vertebrata</taxon>
        <taxon>Euteleostomi</taxon>
        <taxon>Actinopterygii</taxon>
        <taxon>Neopterygii</taxon>
        <taxon>Teleostei</taxon>
        <taxon>Neoteleostei</taxon>
        <taxon>Acanthomorphata</taxon>
        <taxon>Pelagiaria</taxon>
        <taxon>Scombriformes</taxon>
        <taxon>Scombridae</taxon>
        <taxon>Scomber</taxon>
    </lineage>
</organism>
<sequence>MFCSTMWVVSLLILSGILGVDATRFGKVNTTAGESVVLPCTLTPHINLQHLRFYWQDERDVVLYSFNKGEEKPEHVKDLYRNRTTAFPQSMANGNISVQLKDPTLEDDQRVFKAYARDVNDRVYPVKPICEVELHVGVHYKHAFLNVNEEAMTAVCTTRGFPQPLISWTLERLSNDSKLVSEPRNGHTTAVQDAGDRLYNSSSTIDIGEGHYRSLTCHIYNPTLNETVIKTHVFDTGTQMRAPWVWAVLLIAFLVLTMNMI</sequence>
<dbReference type="GO" id="GO:0050852">
    <property type="term" value="P:T cell receptor signaling pathway"/>
    <property type="evidence" value="ECO:0007669"/>
    <property type="project" value="TreeGrafter"/>
</dbReference>
<reference evidence="6 7" key="1">
    <citation type="submission" date="2024-01" db="EMBL/GenBank/DDBJ databases">
        <authorList>
            <person name="Alioto T."/>
            <person name="Alioto T."/>
            <person name="Gomez Garrido J."/>
        </authorList>
    </citation>
    <scope>NUCLEOTIDE SEQUENCE [LARGE SCALE GENOMIC DNA]</scope>
</reference>
<protein>
    <submittedName>
        <fullName evidence="6">CD276 antigen homolog</fullName>
    </submittedName>
</protein>
<feature type="chain" id="PRO_5043875180" evidence="5">
    <location>
        <begin position="23"/>
        <end position="261"/>
    </location>
</feature>
<comment type="subcellular location">
    <subcellularLocation>
        <location evidence="1">Membrane</location>
    </subcellularLocation>
</comment>
<dbReference type="InterPro" id="IPR036179">
    <property type="entry name" value="Ig-like_dom_sf"/>
</dbReference>
<dbReference type="GO" id="GO:0005102">
    <property type="term" value="F:signaling receptor binding"/>
    <property type="evidence" value="ECO:0007669"/>
    <property type="project" value="TreeGrafter"/>
</dbReference>
<evidence type="ECO:0000256" key="3">
    <source>
        <dbReference type="ARBA" id="ARBA00023319"/>
    </source>
</evidence>
<keyword evidence="2 4" id="KW-0472">Membrane</keyword>
<dbReference type="InterPro" id="IPR050504">
    <property type="entry name" value="IgSF_BTN/MOG"/>
</dbReference>
<comment type="caution">
    <text evidence="6">The sequence shown here is derived from an EMBL/GenBank/DDBJ whole genome shotgun (WGS) entry which is preliminary data.</text>
</comment>
<feature type="transmembrane region" description="Helical" evidence="4">
    <location>
        <begin position="243"/>
        <end position="260"/>
    </location>
</feature>
<gene>
    <name evidence="6" type="ORF">FSCOSCO3_A028557</name>
</gene>
<evidence type="ECO:0000313" key="6">
    <source>
        <dbReference type="EMBL" id="CAK6968405.1"/>
    </source>
</evidence>
<evidence type="ECO:0000256" key="5">
    <source>
        <dbReference type="SAM" id="SignalP"/>
    </source>
</evidence>
<dbReference type="EMBL" id="CAWUFR010000118">
    <property type="protein sequence ID" value="CAK6968405.1"/>
    <property type="molecule type" value="Genomic_DNA"/>
</dbReference>
<dbReference type="PANTHER" id="PTHR24100">
    <property type="entry name" value="BUTYROPHILIN"/>
    <property type="match status" value="1"/>
</dbReference>
<evidence type="ECO:0000256" key="2">
    <source>
        <dbReference type="ARBA" id="ARBA00023136"/>
    </source>
</evidence>
<dbReference type="Proteomes" id="UP001314229">
    <property type="component" value="Unassembled WGS sequence"/>
</dbReference>
<keyword evidence="7" id="KW-1185">Reference proteome</keyword>
<dbReference type="GO" id="GO:0001817">
    <property type="term" value="P:regulation of cytokine production"/>
    <property type="evidence" value="ECO:0007669"/>
    <property type="project" value="TreeGrafter"/>
</dbReference>
<proteinExistence type="predicted"/>
<keyword evidence="5" id="KW-0732">Signal</keyword>
<dbReference type="AlphaFoldDB" id="A0AAV1PAJ2"/>
<keyword evidence="4" id="KW-0812">Transmembrane</keyword>
<dbReference type="SUPFAM" id="SSF48726">
    <property type="entry name" value="Immunoglobulin"/>
    <property type="match status" value="2"/>
</dbReference>
<evidence type="ECO:0000313" key="7">
    <source>
        <dbReference type="Proteomes" id="UP001314229"/>
    </source>
</evidence>
<keyword evidence="4" id="KW-1133">Transmembrane helix</keyword>
<keyword evidence="3" id="KW-0393">Immunoglobulin domain</keyword>